<dbReference type="OrthoDB" id="5327097at2"/>
<reference evidence="1 2" key="1">
    <citation type="journal article" date="2009" name="PLoS Genet.">
        <title>Adaptations to submarine hydrothermal environments exemplified by the genome of Nautilia profundicola.</title>
        <authorList>
            <person name="Campbell B.J."/>
            <person name="Smith J.L."/>
            <person name="Hanson T.E."/>
            <person name="Klotz M.G."/>
            <person name="Stein L.Y."/>
            <person name="Lee C.K."/>
            <person name="Wu D."/>
            <person name="Robinson J.M."/>
            <person name="Khouri H.M."/>
            <person name="Eisen J.A."/>
            <person name="Cary S.C."/>
        </authorList>
    </citation>
    <scope>NUCLEOTIDE SEQUENCE [LARGE SCALE GENOMIC DNA]</scope>
    <source>
        <strain evidence="2">ATCC BAA-1463 / DSM 18972 / AmH</strain>
    </source>
</reference>
<dbReference type="STRING" id="598659.NAMH_1375"/>
<proteinExistence type="predicted"/>
<dbReference type="RefSeq" id="WP_012663475.1">
    <property type="nucleotide sequence ID" value="NC_012115.1"/>
</dbReference>
<protein>
    <recommendedName>
        <fullName evidence="3">Transformation system protein</fullName>
    </recommendedName>
</protein>
<dbReference type="EMBL" id="CP001279">
    <property type="protein sequence ID" value="ACM92103.1"/>
    <property type="molecule type" value="Genomic_DNA"/>
</dbReference>
<accession>B9L5Y0</accession>
<dbReference type="KEGG" id="nam:NAMH_1375"/>
<keyword evidence="2" id="KW-1185">Reference proteome</keyword>
<dbReference type="AlphaFoldDB" id="B9L5Y0"/>
<evidence type="ECO:0000313" key="2">
    <source>
        <dbReference type="Proteomes" id="UP000000448"/>
    </source>
</evidence>
<sequence>MKKLIIFVILITLNADIYTVITEIKKMQTYTPNFKKIEKYNIFSSFNIVNKNIPLEITAQDKILSLNAIFQNKADINGVWVKVGDEIAGYKVIKINNNEVVLKKNNTIKKLVLKSNILKVVK</sequence>
<name>B9L5Y0_NAUPA</name>
<dbReference type="HOGENOM" id="CLU_2024245_0_0_7"/>
<dbReference type="Proteomes" id="UP000000448">
    <property type="component" value="Chromosome"/>
</dbReference>
<evidence type="ECO:0000313" key="1">
    <source>
        <dbReference type="EMBL" id="ACM92103.1"/>
    </source>
</evidence>
<gene>
    <name evidence="1" type="ordered locus">NAMH_1375</name>
</gene>
<organism evidence="1 2">
    <name type="scientific">Nautilia profundicola (strain ATCC BAA-1463 / DSM 18972 / AmH)</name>
    <dbReference type="NCBI Taxonomy" id="598659"/>
    <lineage>
        <taxon>Bacteria</taxon>
        <taxon>Pseudomonadati</taxon>
        <taxon>Campylobacterota</taxon>
        <taxon>Epsilonproteobacteria</taxon>
        <taxon>Nautiliales</taxon>
        <taxon>Nautiliaceae</taxon>
        <taxon>Nautilia</taxon>
    </lineage>
</organism>
<evidence type="ECO:0008006" key="3">
    <source>
        <dbReference type="Google" id="ProtNLM"/>
    </source>
</evidence>